<feature type="chain" id="PRO_5021856929" description="Beta/gamma crystallin" evidence="1">
    <location>
        <begin position="28"/>
        <end position="110"/>
    </location>
</feature>
<accession>A0A561UNB8</accession>
<evidence type="ECO:0000256" key="1">
    <source>
        <dbReference type="SAM" id="SignalP"/>
    </source>
</evidence>
<organism evidence="2 3">
    <name type="scientific">Kitasatospora viridis</name>
    <dbReference type="NCBI Taxonomy" id="281105"/>
    <lineage>
        <taxon>Bacteria</taxon>
        <taxon>Bacillati</taxon>
        <taxon>Actinomycetota</taxon>
        <taxon>Actinomycetes</taxon>
        <taxon>Kitasatosporales</taxon>
        <taxon>Streptomycetaceae</taxon>
        <taxon>Kitasatospora</taxon>
    </lineage>
</organism>
<sequence length="110" mass="11564">MFRRTITGLAVAAAAVAGVVTAAPAQAATIGCSSRSPQGEQICVTSISYNRSIDVSTVHFTLSGPWTDYRVYANGGSDLYYPGSNTYPVDGHLTTSFCASEGTTHWYACS</sequence>
<feature type="signal peptide" evidence="1">
    <location>
        <begin position="1"/>
        <end position="27"/>
    </location>
</feature>
<keyword evidence="3" id="KW-1185">Reference proteome</keyword>
<dbReference type="EMBL" id="VIWT01000001">
    <property type="protein sequence ID" value="TWG00847.1"/>
    <property type="molecule type" value="Genomic_DNA"/>
</dbReference>
<protein>
    <recommendedName>
        <fullName evidence="4">Beta/gamma crystallin</fullName>
    </recommendedName>
</protein>
<proteinExistence type="predicted"/>
<dbReference type="RefSeq" id="WP_145906886.1">
    <property type="nucleotide sequence ID" value="NZ_BAAAMZ010000003.1"/>
</dbReference>
<keyword evidence="1" id="KW-0732">Signal</keyword>
<name>A0A561UNB8_9ACTN</name>
<evidence type="ECO:0008006" key="4">
    <source>
        <dbReference type="Google" id="ProtNLM"/>
    </source>
</evidence>
<gene>
    <name evidence="2" type="ORF">FHX73_114727</name>
</gene>
<evidence type="ECO:0000313" key="2">
    <source>
        <dbReference type="EMBL" id="TWG00847.1"/>
    </source>
</evidence>
<dbReference type="PROSITE" id="PS51257">
    <property type="entry name" value="PROKAR_LIPOPROTEIN"/>
    <property type="match status" value="1"/>
</dbReference>
<dbReference type="Proteomes" id="UP000317940">
    <property type="component" value="Unassembled WGS sequence"/>
</dbReference>
<dbReference type="AlphaFoldDB" id="A0A561UNB8"/>
<evidence type="ECO:0000313" key="3">
    <source>
        <dbReference type="Proteomes" id="UP000317940"/>
    </source>
</evidence>
<comment type="caution">
    <text evidence="2">The sequence shown here is derived from an EMBL/GenBank/DDBJ whole genome shotgun (WGS) entry which is preliminary data.</text>
</comment>
<reference evidence="2 3" key="1">
    <citation type="submission" date="2019-06" db="EMBL/GenBank/DDBJ databases">
        <title>Sequencing the genomes of 1000 actinobacteria strains.</title>
        <authorList>
            <person name="Klenk H.-P."/>
        </authorList>
    </citation>
    <scope>NUCLEOTIDE SEQUENCE [LARGE SCALE GENOMIC DNA]</scope>
    <source>
        <strain evidence="2 3">DSM 44826</strain>
    </source>
</reference>